<sequence>MMRHLPFTDRTRDVSTTLRPGQHPDQDAATRTAAPAAPTPVRLEVQALRALAVVLVLLFHFWPGRVPGGYVGVDVFFVISGFLITGHLLREVESTGRVRLARFWARRARRLLPAAYLVIGVSAVATFLLVPVTLWQQWFRETIGATLYVENWVLAADAVDYLAAENDPSPVQHYWTLSVEEQFYLVWPLLVLGAAVLATRLRRSLVTATAVVLGVATASSFVYSLWLTVANPSSAYFVTTTRAWQFGAGALLALVLARGVRPLPEVVRVALSWAGLAAIAGCGLLYDASTPFPGTAAIWPVLATIAVIWAGTPTGTASPAPLMRLRPVQYAGEISYSLYLWHWPVIILAPFALGREVGLLDRVLLLVGVVVLSALTKRYVEDPARFTHRWGLQRPGRALGLTAVVALAVSAVAGAGWYVADARAQEQAAVAERLVADMPPCFGAGSMDPQDPCENPDLDGMLVPAPEAVGGDYADYPDCWVEGDEDVLKECTFGPVDDPDVPHLVLVGDSHARAMLPAFIALAEEGRISLTPQLKATCAWTTGQMNYDDPQRSETCETWKAQLRPWLLDNADRIDAVVTTGYLKMLSGSAPEQVERMAADWRPVADAGVPIVALSDNPWHRTGPSKCLEELDVVGPTSCDTSRKRAFPFPDTFAGTVEAVPGSRYVDLTDYYCDDRRCPSVIGGVNVYRDNSHLTTTYTRTMAPYLLRELRAVDAVS</sequence>
<evidence type="ECO:0000259" key="3">
    <source>
        <dbReference type="Pfam" id="PF01757"/>
    </source>
</evidence>
<name>A0A2A9ER62_9MICO</name>
<dbReference type="OrthoDB" id="3404679at2"/>
<feature type="transmembrane region" description="Helical" evidence="2">
    <location>
        <begin position="269"/>
        <end position="286"/>
    </location>
</feature>
<feature type="transmembrane region" description="Helical" evidence="2">
    <location>
        <begin position="398"/>
        <end position="420"/>
    </location>
</feature>
<feature type="domain" description="SGNH" evidence="4">
    <location>
        <begin position="485"/>
        <end position="706"/>
    </location>
</feature>
<gene>
    <name evidence="5" type="ORF">ATJ88_0269</name>
</gene>
<evidence type="ECO:0000313" key="5">
    <source>
        <dbReference type="EMBL" id="PFG41627.1"/>
    </source>
</evidence>
<comment type="caution">
    <text evidence="5">The sequence shown here is derived from an EMBL/GenBank/DDBJ whole genome shotgun (WGS) entry which is preliminary data.</text>
</comment>
<feature type="transmembrane region" description="Helical" evidence="2">
    <location>
        <begin position="205"/>
        <end position="229"/>
    </location>
</feature>
<feature type="domain" description="Acyltransferase 3" evidence="3">
    <location>
        <begin position="45"/>
        <end position="376"/>
    </location>
</feature>
<feature type="transmembrane region" description="Helical" evidence="2">
    <location>
        <begin position="47"/>
        <end position="63"/>
    </location>
</feature>
<dbReference type="PANTHER" id="PTHR23028">
    <property type="entry name" value="ACETYLTRANSFERASE"/>
    <property type="match status" value="1"/>
</dbReference>
<keyword evidence="2" id="KW-0472">Membrane</keyword>
<feature type="transmembrane region" description="Helical" evidence="2">
    <location>
        <begin position="69"/>
        <end position="89"/>
    </location>
</feature>
<dbReference type="InterPro" id="IPR002656">
    <property type="entry name" value="Acyl_transf_3_dom"/>
</dbReference>
<feature type="transmembrane region" description="Helical" evidence="2">
    <location>
        <begin position="359"/>
        <end position="377"/>
    </location>
</feature>
<feature type="compositionally biased region" description="Basic and acidic residues" evidence="1">
    <location>
        <begin position="1"/>
        <end position="13"/>
    </location>
</feature>
<keyword evidence="2" id="KW-1133">Transmembrane helix</keyword>
<feature type="transmembrane region" description="Helical" evidence="2">
    <location>
        <begin position="182"/>
        <end position="198"/>
    </location>
</feature>
<dbReference type="EMBL" id="PDJJ01000001">
    <property type="protein sequence ID" value="PFG41627.1"/>
    <property type="molecule type" value="Genomic_DNA"/>
</dbReference>
<evidence type="ECO:0000259" key="4">
    <source>
        <dbReference type="Pfam" id="PF19040"/>
    </source>
</evidence>
<dbReference type="AlphaFoldDB" id="A0A2A9ER62"/>
<evidence type="ECO:0000313" key="6">
    <source>
        <dbReference type="Proteomes" id="UP000224130"/>
    </source>
</evidence>
<dbReference type="PANTHER" id="PTHR23028:SF53">
    <property type="entry name" value="ACYL_TRANSF_3 DOMAIN-CONTAINING PROTEIN"/>
    <property type="match status" value="1"/>
</dbReference>
<dbReference type="GO" id="GO:0009103">
    <property type="term" value="P:lipopolysaccharide biosynthetic process"/>
    <property type="evidence" value="ECO:0007669"/>
    <property type="project" value="TreeGrafter"/>
</dbReference>
<evidence type="ECO:0000256" key="2">
    <source>
        <dbReference type="SAM" id="Phobius"/>
    </source>
</evidence>
<feature type="region of interest" description="Disordered" evidence="1">
    <location>
        <begin position="1"/>
        <end position="33"/>
    </location>
</feature>
<keyword evidence="6" id="KW-1185">Reference proteome</keyword>
<dbReference type="Pfam" id="PF19040">
    <property type="entry name" value="SGNH"/>
    <property type="match status" value="1"/>
</dbReference>
<accession>A0A2A9ER62</accession>
<dbReference type="Proteomes" id="UP000224130">
    <property type="component" value="Unassembled WGS sequence"/>
</dbReference>
<dbReference type="GO" id="GO:0016020">
    <property type="term" value="C:membrane"/>
    <property type="evidence" value="ECO:0007669"/>
    <property type="project" value="TreeGrafter"/>
</dbReference>
<feature type="transmembrane region" description="Helical" evidence="2">
    <location>
        <begin position="235"/>
        <end position="257"/>
    </location>
</feature>
<feature type="transmembrane region" description="Helical" evidence="2">
    <location>
        <begin position="110"/>
        <end position="130"/>
    </location>
</feature>
<dbReference type="InterPro" id="IPR043968">
    <property type="entry name" value="SGNH"/>
</dbReference>
<feature type="transmembrane region" description="Helical" evidence="2">
    <location>
        <begin position="298"/>
        <end position="322"/>
    </location>
</feature>
<reference evidence="5 6" key="1">
    <citation type="submission" date="2017-10" db="EMBL/GenBank/DDBJ databases">
        <title>Sequencing the genomes of 1000 actinobacteria strains.</title>
        <authorList>
            <person name="Klenk H.-P."/>
        </authorList>
    </citation>
    <scope>NUCLEOTIDE SEQUENCE [LARGE SCALE GENOMIC DNA]</scope>
    <source>
        <strain evidence="5 6">DSM 21863</strain>
    </source>
</reference>
<dbReference type="InterPro" id="IPR050879">
    <property type="entry name" value="Acyltransferase_3"/>
</dbReference>
<dbReference type="GO" id="GO:0016747">
    <property type="term" value="F:acyltransferase activity, transferring groups other than amino-acyl groups"/>
    <property type="evidence" value="ECO:0007669"/>
    <property type="project" value="InterPro"/>
</dbReference>
<dbReference type="Pfam" id="PF01757">
    <property type="entry name" value="Acyl_transf_3"/>
    <property type="match status" value="1"/>
</dbReference>
<proteinExistence type="predicted"/>
<keyword evidence="2" id="KW-0812">Transmembrane</keyword>
<evidence type="ECO:0000256" key="1">
    <source>
        <dbReference type="SAM" id="MobiDB-lite"/>
    </source>
</evidence>
<protein>
    <submittedName>
        <fullName evidence="5">Peptidoglycan/LPS O-acetylase OafA/YrhL</fullName>
    </submittedName>
</protein>
<feature type="transmembrane region" description="Helical" evidence="2">
    <location>
        <begin position="334"/>
        <end position="353"/>
    </location>
</feature>
<organism evidence="5 6">
    <name type="scientific">Isoptericola jiangsuensis</name>
    <dbReference type="NCBI Taxonomy" id="548579"/>
    <lineage>
        <taxon>Bacteria</taxon>
        <taxon>Bacillati</taxon>
        <taxon>Actinomycetota</taxon>
        <taxon>Actinomycetes</taxon>
        <taxon>Micrococcales</taxon>
        <taxon>Promicromonosporaceae</taxon>
        <taxon>Isoptericola</taxon>
    </lineage>
</organism>